<evidence type="ECO:0000313" key="2">
    <source>
        <dbReference type="EMBL" id="MPV36044.1"/>
    </source>
</evidence>
<feature type="region of interest" description="Disordered" evidence="1">
    <location>
        <begin position="1"/>
        <end position="31"/>
    </location>
</feature>
<protein>
    <submittedName>
        <fullName evidence="2">Uncharacterized protein</fullName>
    </submittedName>
</protein>
<sequence length="76" mass="8144">MASSRTSSRPHLPNSPFNAGRQAPQGEPIPVGAQVCHDRHGLGRVVALDGPNSVIVDFGHGNARRVDLNSPRIERL</sequence>
<proteinExistence type="predicted"/>
<dbReference type="RefSeq" id="WP_152193733.1">
    <property type="nucleotide sequence ID" value="NZ_VUKD01000001.1"/>
</dbReference>
<gene>
    <name evidence="2" type="ORF">GB881_03105</name>
</gene>
<evidence type="ECO:0000313" key="3">
    <source>
        <dbReference type="Proteomes" id="UP000437709"/>
    </source>
</evidence>
<comment type="caution">
    <text evidence="2">The sequence shown here is derived from an EMBL/GenBank/DDBJ whole genome shotgun (WGS) entry which is preliminary data.</text>
</comment>
<dbReference type="AlphaFoldDB" id="A0A6N7ELA9"/>
<dbReference type="EMBL" id="WHPC01000006">
    <property type="protein sequence ID" value="MPV36044.1"/>
    <property type="molecule type" value="Genomic_DNA"/>
</dbReference>
<dbReference type="OrthoDB" id="4868979at2"/>
<evidence type="ECO:0000256" key="1">
    <source>
        <dbReference type="SAM" id="MobiDB-lite"/>
    </source>
</evidence>
<accession>A0A6N7ELA9</accession>
<reference evidence="2 3" key="1">
    <citation type="submission" date="2019-10" db="EMBL/GenBank/DDBJ databases">
        <title>Georgenia wutianyii sp. nov. and Georgenia yuyongxinii sp. nov. isolated from plateau pika (Ochotona curzoniae) in the Qinghai-Tibet plateau of China.</title>
        <authorList>
            <person name="Tian Z."/>
        </authorList>
    </citation>
    <scope>NUCLEOTIDE SEQUENCE [LARGE SCALE GENOMIC DNA]</scope>
    <source>
        <strain evidence="2 3">JCM 19765</strain>
    </source>
</reference>
<name>A0A6N7ELA9_9MICO</name>
<dbReference type="Proteomes" id="UP000437709">
    <property type="component" value="Unassembled WGS sequence"/>
</dbReference>
<organism evidence="2 3">
    <name type="scientific">Georgenia subflava</name>
    <dbReference type="NCBI Taxonomy" id="1622177"/>
    <lineage>
        <taxon>Bacteria</taxon>
        <taxon>Bacillati</taxon>
        <taxon>Actinomycetota</taxon>
        <taxon>Actinomycetes</taxon>
        <taxon>Micrococcales</taxon>
        <taxon>Bogoriellaceae</taxon>
        <taxon>Georgenia</taxon>
    </lineage>
</organism>
<keyword evidence="3" id="KW-1185">Reference proteome</keyword>